<organism evidence="2 3">
    <name type="scientific">Globisporangium ultimum (strain ATCC 200006 / CBS 805.95 / DAOM BR144)</name>
    <name type="common">Pythium ultimum</name>
    <dbReference type="NCBI Taxonomy" id="431595"/>
    <lineage>
        <taxon>Eukaryota</taxon>
        <taxon>Sar</taxon>
        <taxon>Stramenopiles</taxon>
        <taxon>Oomycota</taxon>
        <taxon>Peronosporomycetes</taxon>
        <taxon>Pythiales</taxon>
        <taxon>Pythiaceae</taxon>
        <taxon>Globisporangium</taxon>
    </lineage>
</organism>
<feature type="transmembrane region" description="Helical" evidence="1">
    <location>
        <begin position="685"/>
        <end position="706"/>
    </location>
</feature>
<proteinExistence type="predicted"/>
<keyword evidence="3" id="KW-1185">Reference proteome</keyword>
<reference evidence="3" key="1">
    <citation type="journal article" date="2010" name="Genome Biol.">
        <title>Genome sequence of the necrotrophic plant pathogen Pythium ultimum reveals original pathogenicity mechanisms and effector repertoire.</title>
        <authorList>
            <person name="Levesque C.A."/>
            <person name="Brouwer H."/>
            <person name="Cano L."/>
            <person name="Hamilton J.P."/>
            <person name="Holt C."/>
            <person name="Huitema E."/>
            <person name="Raffaele S."/>
            <person name="Robideau G.P."/>
            <person name="Thines M."/>
            <person name="Win J."/>
            <person name="Zerillo M.M."/>
            <person name="Beakes G.W."/>
            <person name="Boore J.L."/>
            <person name="Busam D."/>
            <person name="Dumas B."/>
            <person name="Ferriera S."/>
            <person name="Fuerstenberg S.I."/>
            <person name="Gachon C.M."/>
            <person name="Gaulin E."/>
            <person name="Govers F."/>
            <person name="Grenville-Briggs L."/>
            <person name="Horner N."/>
            <person name="Hostetler J."/>
            <person name="Jiang R.H."/>
            <person name="Johnson J."/>
            <person name="Krajaejun T."/>
            <person name="Lin H."/>
            <person name="Meijer H.J."/>
            <person name="Moore B."/>
            <person name="Morris P."/>
            <person name="Phuntmart V."/>
            <person name="Puiu D."/>
            <person name="Shetty J."/>
            <person name="Stajich J.E."/>
            <person name="Tripathy S."/>
            <person name="Wawra S."/>
            <person name="van West P."/>
            <person name="Whitty B.R."/>
            <person name="Coutinho P.M."/>
            <person name="Henrissat B."/>
            <person name="Martin F."/>
            <person name="Thomas P.D."/>
            <person name="Tyler B.M."/>
            <person name="De Vries R.P."/>
            <person name="Kamoun S."/>
            <person name="Yandell M."/>
            <person name="Tisserat N."/>
            <person name="Buell C.R."/>
        </authorList>
    </citation>
    <scope>NUCLEOTIDE SEQUENCE</scope>
    <source>
        <strain evidence="3">DAOM:BR144</strain>
    </source>
</reference>
<feature type="transmembrane region" description="Helical" evidence="1">
    <location>
        <begin position="157"/>
        <end position="177"/>
    </location>
</feature>
<evidence type="ECO:0008006" key="4">
    <source>
        <dbReference type="Google" id="ProtNLM"/>
    </source>
</evidence>
<evidence type="ECO:0000256" key="1">
    <source>
        <dbReference type="SAM" id="Phobius"/>
    </source>
</evidence>
<name>K3W946_GLOUD</name>
<keyword evidence="1" id="KW-1133">Transmembrane helix</keyword>
<sequence>MNKPRTMSHAASSLDQYDKPSVEVAKKWLETVILPRRFFDEKTNTYRMVEMGEDPTGSELFPVWGTSLRDLYAFGIGIGLYFRMLLQLGLLMFVLAAVSMPSIVYFLSDAYSGPLFERTLDDDTKLDIRIWGTAACTRQTEIVVSGEAMKANSCPVILSQLHVDLIVLVILSLYTVVSGLVQERVKAYIDELEQTAADYSIVVKDPDHDAWSPDEWKEFFSQFGQVKFVTVAVNNHELLSALAHKRYMEEMLRMESSERTVTDAALQRAIDGPLPPPYPSLLKRFCQKFSMFRDLEYWTRELYLERKKIEKFLSHGKYPVWSVFVMFETEEAQRKCIQETQVGVCATIFDFSATALPKEFRFRGTNILHIEQAVEPSSVRWKSVGVRWPKRFSQQMFSLVIVVAMMIGVYYFMRMLKELYVVGDNASEIKRRKNLYILAYALAVTDILGCKILHYVDLLEQHQTKEREQLSMLNKMLLFRVFNGAIVIYLLTDFTDMLSEQNLLQIQAILIANLVTTPVLQLVSVYDRVMQWIYGPLAKTQKKLNQYYSGTYWQLAERYTQITKTVGTALFFKSLIPTGLVITALSLVLNYWVDKYCLLRKWKVPPKYDGLLARASRYHLLFMALTSLIMMGHWYDGWPFDKQTQMEVAKYRTGTHSTFKAYMEYLVQLIFPFERNYQTEEQTEMMRALVLAIVLVTALTIAFLILKSLYRTWNRYVIGLNRGRSSRTKVSSTTVSSLKYLDGYVPSYESWYSDFPYLCVPLHHFEHRFINWSGDHSEYCLVNDVTDDAIFARHLGDRPLELLFGVCKQYDMPTLFI</sequence>
<dbReference type="OMA" id="MGELECV"/>
<dbReference type="EnsemblProtists" id="PYU1_T001487">
    <property type="protein sequence ID" value="PYU1_T001487"/>
    <property type="gene ID" value="PYU1_G001487"/>
</dbReference>
<evidence type="ECO:0000313" key="2">
    <source>
        <dbReference type="EnsemblProtists" id="PYU1_T001487"/>
    </source>
</evidence>
<keyword evidence="1" id="KW-0812">Transmembrane</keyword>
<dbReference type="STRING" id="431595.K3W946"/>
<dbReference type="eggNOG" id="ENOG502QW3U">
    <property type="taxonomic scope" value="Eukaryota"/>
</dbReference>
<dbReference type="GO" id="GO:0005227">
    <property type="term" value="F:calcium-activated cation channel activity"/>
    <property type="evidence" value="ECO:0007669"/>
    <property type="project" value="InterPro"/>
</dbReference>
<dbReference type="HOGENOM" id="CLU_343075_0_0_1"/>
<dbReference type="PANTHER" id="PTHR13018:SF135">
    <property type="entry name" value="CSC1_OSCA1-LIKE 7TM REGION DOMAIN-CONTAINING PROTEIN"/>
    <property type="match status" value="1"/>
</dbReference>
<dbReference type="GO" id="GO:0005886">
    <property type="term" value="C:plasma membrane"/>
    <property type="evidence" value="ECO:0007669"/>
    <property type="project" value="TreeGrafter"/>
</dbReference>
<feature type="transmembrane region" description="Helical" evidence="1">
    <location>
        <begin position="396"/>
        <end position="415"/>
    </location>
</feature>
<dbReference type="AlphaFoldDB" id="K3W946"/>
<dbReference type="InterPro" id="IPR045122">
    <property type="entry name" value="Csc1-like"/>
</dbReference>
<dbReference type="PANTHER" id="PTHR13018">
    <property type="entry name" value="PROBABLE MEMBRANE PROTEIN DUF221-RELATED"/>
    <property type="match status" value="1"/>
</dbReference>
<feature type="transmembrane region" description="Helical" evidence="1">
    <location>
        <begin position="88"/>
        <end position="108"/>
    </location>
</feature>
<feature type="transmembrane region" description="Helical" evidence="1">
    <location>
        <begin position="477"/>
        <end position="495"/>
    </location>
</feature>
<accession>K3W946</accession>
<reference evidence="2" key="3">
    <citation type="submission" date="2015-02" db="UniProtKB">
        <authorList>
            <consortium name="EnsemblProtists"/>
        </authorList>
    </citation>
    <scope>IDENTIFICATION</scope>
    <source>
        <strain evidence="2">DAOM BR144</strain>
    </source>
</reference>
<protein>
    <recommendedName>
        <fullName evidence="4">CSC1/OSCA1-like cytosolic domain-containing protein</fullName>
    </recommendedName>
</protein>
<dbReference type="EMBL" id="GL376626">
    <property type="status" value="NOT_ANNOTATED_CDS"/>
    <property type="molecule type" value="Genomic_DNA"/>
</dbReference>
<evidence type="ECO:0000313" key="3">
    <source>
        <dbReference type="Proteomes" id="UP000019132"/>
    </source>
</evidence>
<feature type="transmembrane region" description="Helical" evidence="1">
    <location>
        <begin position="435"/>
        <end position="456"/>
    </location>
</feature>
<dbReference type="VEuPathDB" id="FungiDB:PYU1_G001487"/>
<keyword evidence="1" id="KW-0472">Membrane</keyword>
<dbReference type="InParanoid" id="K3W946"/>
<dbReference type="Proteomes" id="UP000019132">
    <property type="component" value="Unassembled WGS sequence"/>
</dbReference>
<feature type="transmembrane region" description="Helical" evidence="1">
    <location>
        <begin position="618"/>
        <end position="635"/>
    </location>
</feature>
<reference evidence="3" key="2">
    <citation type="submission" date="2010-04" db="EMBL/GenBank/DDBJ databases">
        <authorList>
            <person name="Buell R."/>
            <person name="Hamilton J."/>
            <person name="Hostetler J."/>
        </authorList>
    </citation>
    <scope>NUCLEOTIDE SEQUENCE [LARGE SCALE GENOMIC DNA]</scope>
    <source>
        <strain evidence="3">DAOM:BR144</strain>
    </source>
</reference>
<feature type="transmembrane region" description="Helical" evidence="1">
    <location>
        <begin position="574"/>
        <end position="593"/>
    </location>
</feature>